<evidence type="ECO:0000313" key="7">
    <source>
        <dbReference type="EMBL" id="EGV43660.1"/>
    </source>
</evidence>
<dbReference type="SUPFAM" id="SSF54060">
    <property type="entry name" value="His-Me finger endonucleases"/>
    <property type="match status" value="1"/>
</dbReference>
<evidence type="ECO:0000256" key="4">
    <source>
        <dbReference type="ARBA" id="ARBA00022801"/>
    </source>
</evidence>
<keyword evidence="4" id="KW-0378">Hydrolase</keyword>
<evidence type="ECO:0000256" key="5">
    <source>
        <dbReference type="SAM" id="MobiDB-lite"/>
    </source>
</evidence>
<evidence type="ECO:0000256" key="1">
    <source>
        <dbReference type="ARBA" id="ARBA00006429"/>
    </source>
</evidence>
<dbReference type="PATRIC" id="fig|1046627.3.peg.1443"/>
<organism evidence="7 8">
    <name type="scientific">Bizionia argentinensis JUB59</name>
    <dbReference type="NCBI Taxonomy" id="1046627"/>
    <lineage>
        <taxon>Bacteria</taxon>
        <taxon>Pseudomonadati</taxon>
        <taxon>Bacteroidota</taxon>
        <taxon>Flavobacteriia</taxon>
        <taxon>Flavobacteriales</taxon>
        <taxon>Flavobacteriaceae</taxon>
        <taxon>Bizionia</taxon>
    </lineage>
</organism>
<comment type="caution">
    <text evidence="7">The sequence shown here is derived from an EMBL/GenBank/DDBJ whole genome shotgun (WGS) entry which is preliminary data.</text>
</comment>
<dbReference type="RefSeq" id="WP_008636827.1">
    <property type="nucleotide sequence ID" value="NZ_AFXZ01000020.1"/>
</dbReference>
<dbReference type="SUPFAM" id="SSF141072">
    <property type="entry name" value="CalX-like"/>
    <property type="match status" value="1"/>
</dbReference>
<proteinExistence type="inferred from homology"/>
<evidence type="ECO:0000313" key="8">
    <source>
        <dbReference type="Proteomes" id="UP000003730"/>
    </source>
</evidence>
<dbReference type="OrthoDB" id="5485925at2"/>
<dbReference type="GO" id="GO:0016787">
    <property type="term" value="F:hydrolase activity"/>
    <property type="evidence" value="ECO:0007669"/>
    <property type="project" value="UniProtKB-KW"/>
</dbReference>
<evidence type="ECO:0000256" key="2">
    <source>
        <dbReference type="ARBA" id="ARBA00022722"/>
    </source>
</evidence>
<keyword evidence="8" id="KW-1185">Reference proteome</keyword>
<dbReference type="Pfam" id="PF04231">
    <property type="entry name" value="Endonuclease_1"/>
    <property type="match status" value="2"/>
</dbReference>
<sequence>MKNVLLFISLISIGFQAFGQIVINELDCDSPGIDDKEFLELKSDFPNFSTDGYVVVFFNGSASGNNTSYFTINLDGYITDENGLLLIGSDKVTPFPQLLIPPNTIQNGADAVAIYLGSDLDFPDQTMATIDDLVDVLIYDTSDPDAVDLIDIFSSHPNFTDIQQINEGSANNSNSIQRNTNGSYTAKSPTPRALNDGSGVRFNGISIETDAEHYQEGDTVNITFTSQFNVDSDLTFSFSLDYNGFNSSDFTGSTTVTIPNGQNTVSTTISIINDAEDEGDEEPLIKFVNLVSPYIPFNNFVKLRVIDDDFTQANFGTPINATYGNVTSTQPNSYYNSLDGLADNNLKQSLQDIVADPTVVRAQSYADVIDILKEADQNPENSNQVWLVYLEQGRAKLDYQLSSISTGKWNREHTFPRSRAGYYSIEEDEIADGKDIFWETKADSLRHGNSDAHALRVADGPENSSRGNQFYGEYNGPTGTLGSFKGDVARGVFYLAVRYNGLDIVNGFPSGYTGQLGDLQTLLEWHRNDPPDDFEMNRNNIIYNWQYNRNPFIDQPDLIEYIWGDMIGETWSQPLSMEKNTIDSVSVYPNPTNGRIFIKGLNNNAKVTVYAVDGRVLYIETLYNSYLDLNLSRGVYLLQITSEDKTTIKKIMVK</sequence>
<keyword evidence="2" id="KW-0540">Nuclease</keyword>
<feature type="region of interest" description="Disordered" evidence="5">
    <location>
        <begin position="169"/>
        <end position="195"/>
    </location>
</feature>
<feature type="domain" description="Secretion system C-terminal sorting" evidence="6">
    <location>
        <begin position="587"/>
        <end position="653"/>
    </location>
</feature>
<name>G2ED41_9FLAO</name>
<dbReference type="Gene3D" id="2.60.40.2030">
    <property type="match status" value="1"/>
</dbReference>
<protein>
    <submittedName>
        <fullName evidence="7">T9SS type A sorting domain-containing protein</fullName>
    </submittedName>
</protein>
<reference evidence="7 8" key="1">
    <citation type="journal article" date="2008" name="Int. J. Syst. Evol. Microbiol.">
        <title>Bizionia argentinensis sp. nov., isolated from surface marine water in Antarctica.</title>
        <authorList>
            <person name="Bercovich A."/>
            <person name="Vazquez S.C."/>
            <person name="Yankilevich P."/>
            <person name="Coria S.H."/>
            <person name="Foti M."/>
            <person name="Hernandez E."/>
            <person name="Vidal A."/>
            <person name="Ruberto L."/>
            <person name="Melo C."/>
            <person name="Marenssi S."/>
            <person name="Criscuolo M."/>
            <person name="Memoli M."/>
            <person name="Arguelles M."/>
            <person name="Mac Cormack W.P."/>
        </authorList>
    </citation>
    <scope>NUCLEOTIDE SEQUENCE [LARGE SCALE GENOMIC DNA]</scope>
    <source>
        <strain evidence="7 8">JUB59</strain>
    </source>
</reference>
<feature type="compositionally biased region" description="Polar residues" evidence="5">
    <location>
        <begin position="169"/>
        <end position="188"/>
    </location>
</feature>
<dbReference type="InterPro" id="IPR038081">
    <property type="entry name" value="CalX-like_sf"/>
</dbReference>
<dbReference type="Proteomes" id="UP000003730">
    <property type="component" value="Unassembled WGS sequence"/>
</dbReference>
<gene>
    <name evidence="7" type="ORF">BZARG_2766</name>
</gene>
<accession>G2ED41</accession>
<dbReference type="STRING" id="1046627.BZARG_2766"/>
<dbReference type="Pfam" id="PF18962">
    <property type="entry name" value="Por_Secre_tail"/>
    <property type="match status" value="1"/>
</dbReference>
<keyword evidence="3" id="KW-0732">Signal</keyword>
<dbReference type="InterPro" id="IPR044925">
    <property type="entry name" value="His-Me_finger_sf"/>
</dbReference>
<dbReference type="eggNOG" id="COG2356">
    <property type="taxonomic scope" value="Bacteria"/>
</dbReference>
<dbReference type="EMBL" id="AFXZ01000020">
    <property type="protein sequence ID" value="EGV43660.1"/>
    <property type="molecule type" value="Genomic_DNA"/>
</dbReference>
<dbReference type="GO" id="GO:0004518">
    <property type="term" value="F:nuclease activity"/>
    <property type="evidence" value="ECO:0007669"/>
    <property type="project" value="UniProtKB-KW"/>
</dbReference>
<dbReference type="AlphaFoldDB" id="G2ED41"/>
<evidence type="ECO:0000259" key="6">
    <source>
        <dbReference type="Pfam" id="PF18962"/>
    </source>
</evidence>
<comment type="similarity">
    <text evidence="1">Belongs to the EndA/NucM nuclease family.</text>
</comment>
<dbReference type="PANTHER" id="PTHR33607">
    <property type="entry name" value="ENDONUCLEASE-1"/>
    <property type="match status" value="1"/>
</dbReference>
<dbReference type="NCBIfam" id="TIGR04183">
    <property type="entry name" value="Por_Secre_tail"/>
    <property type="match status" value="1"/>
</dbReference>
<evidence type="ECO:0000256" key="3">
    <source>
        <dbReference type="ARBA" id="ARBA00022729"/>
    </source>
</evidence>
<dbReference type="PANTHER" id="PTHR33607:SF2">
    <property type="entry name" value="ENDONUCLEASE-1"/>
    <property type="match status" value="1"/>
</dbReference>
<dbReference type="InterPro" id="IPR007346">
    <property type="entry name" value="Endonuclease-I"/>
</dbReference>
<dbReference type="InterPro" id="IPR026444">
    <property type="entry name" value="Secre_tail"/>
</dbReference>